<dbReference type="STRING" id="1344416.A0A139AZ59"/>
<proteinExistence type="inferred from homology"/>
<dbReference type="Proteomes" id="UP000070544">
    <property type="component" value="Unassembled WGS sequence"/>
</dbReference>
<name>A0A139AZ59_GONPJ</name>
<accession>A0A139AZ59</accession>
<dbReference type="PANTHER" id="PTHR43735:SF3">
    <property type="entry name" value="FERROPTOSIS SUPPRESSOR PROTEIN 1"/>
    <property type="match status" value="1"/>
</dbReference>
<dbReference type="GO" id="GO:0005737">
    <property type="term" value="C:cytoplasm"/>
    <property type="evidence" value="ECO:0007669"/>
    <property type="project" value="TreeGrafter"/>
</dbReference>
<dbReference type="OrthoDB" id="202203at2759"/>
<dbReference type="Pfam" id="PF07992">
    <property type="entry name" value="Pyr_redox_2"/>
    <property type="match status" value="1"/>
</dbReference>
<dbReference type="PANTHER" id="PTHR43735">
    <property type="entry name" value="APOPTOSIS-INDUCING FACTOR 1"/>
    <property type="match status" value="1"/>
</dbReference>
<gene>
    <name evidence="6" type="ORF">M427DRAFT_278641</name>
</gene>
<evidence type="ECO:0000313" key="6">
    <source>
        <dbReference type="EMBL" id="KXS21994.1"/>
    </source>
</evidence>
<comment type="similarity">
    <text evidence="1">Belongs to the FAD-dependent oxidoreductase family.</text>
</comment>
<keyword evidence="3" id="KW-0274">FAD</keyword>
<evidence type="ECO:0000313" key="7">
    <source>
        <dbReference type="Proteomes" id="UP000070544"/>
    </source>
</evidence>
<evidence type="ECO:0000259" key="5">
    <source>
        <dbReference type="Pfam" id="PF07992"/>
    </source>
</evidence>
<dbReference type="AlphaFoldDB" id="A0A139AZ59"/>
<dbReference type="GO" id="GO:0004174">
    <property type="term" value="F:electron-transferring-flavoprotein dehydrogenase activity"/>
    <property type="evidence" value="ECO:0007669"/>
    <property type="project" value="TreeGrafter"/>
</dbReference>
<dbReference type="EMBL" id="KQ965732">
    <property type="protein sequence ID" value="KXS21994.1"/>
    <property type="molecule type" value="Genomic_DNA"/>
</dbReference>
<evidence type="ECO:0000256" key="2">
    <source>
        <dbReference type="ARBA" id="ARBA00022630"/>
    </source>
</evidence>
<feature type="domain" description="FAD/NAD(P)-binding" evidence="5">
    <location>
        <begin position="15"/>
        <end position="200"/>
    </location>
</feature>
<evidence type="ECO:0000256" key="3">
    <source>
        <dbReference type="ARBA" id="ARBA00022827"/>
    </source>
</evidence>
<dbReference type="OMA" id="GMTFHES"/>
<dbReference type="InterPro" id="IPR036188">
    <property type="entry name" value="FAD/NAD-bd_sf"/>
</dbReference>
<sequence>MLFGSKSFKDGQTRRIVVVGGGYAGTTASQKLAGALKNFPVEITMIERRDTFHHSIGSPRAIVEPGFEKQLFVPYDNVAKDLPNLKVKTNTSIQSVEATHLVTATSEVIPFDYLVLATGANNREIAKFPTKPKAASAKAVYQKIQENVKSAKSFVVVGGGAVGVEIAGELLTDFPNKPVTLIHAGKKLLETNNVSDKMRKWNPICRCVAE</sequence>
<keyword evidence="7" id="KW-1185">Reference proteome</keyword>
<keyword evidence="2" id="KW-0285">Flavoprotein</keyword>
<keyword evidence="4" id="KW-0560">Oxidoreductase</keyword>
<dbReference type="PRINTS" id="PR00368">
    <property type="entry name" value="FADPNR"/>
</dbReference>
<dbReference type="Gene3D" id="3.50.50.60">
    <property type="entry name" value="FAD/NAD(P)-binding domain"/>
    <property type="match status" value="2"/>
</dbReference>
<reference evidence="6 7" key="1">
    <citation type="journal article" date="2015" name="Genome Biol. Evol.">
        <title>Phylogenomic analyses indicate that early fungi evolved digesting cell walls of algal ancestors of land plants.</title>
        <authorList>
            <person name="Chang Y."/>
            <person name="Wang S."/>
            <person name="Sekimoto S."/>
            <person name="Aerts A.L."/>
            <person name="Choi C."/>
            <person name="Clum A."/>
            <person name="LaButti K.M."/>
            <person name="Lindquist E.A."/>
            <person name="Yee Ngan C."/>
            <person name="Ohm R.A."/>
            <person name="Salamov A.A."/>
            <person name="Grigoriev I.V."/>
            <person name="Spatafora J.W."/>
            <person name="Berbee M.L."/>
        </authorList>
    </citation>
    <scope>NUCLEOTIDE SEQUENCE [LARGE SCALE GENOMIC DNA]</scope>
    <source>
        <strain evidence="6 7">JEL478</strain>
    </source>
</reference>
<dbReference type="SUPFAM" id="SSF51905">
    <property type="entry name" value="FAD/NAD(P)-binding domain"/>
    <property type="match status" value="1"/>
</dbReference>
<protein>
    <submittedName>
        <fullName evidence="6">FAD/NAD(P)-binding domain-containing protein</fullName>
    </submittedName>
</protein>
<evidence type="ECO:0000256" key="1">
    <source>
        <dbReference type="ARBA" id="ARBA00006442"/>
    </source>
</evidence>
<organism evidence="6 7">
    <name type="scientific">Gonapodya prolifera (strain JEL478)</name>
    <name type="common">Monoblepharis prolifera</name>
    <dbReference type="NCBI Taxonomy" id="1344416"/>
    <lineage>
        <taxon>Eukaryota</taxon>
        <taxon>Fungi</taxon>
        <taxon>Fungi incertae sedis</taxon>
        <taxon>Chytridiomycota</taxon>
        <taxon>Chytridiomycota incertae sedis</taxon>
        <taxon>Monoblepharidomycetes</taxon>
        <taxon>Monoblepharidales</taxon>
        <taxon>Gonapodyaceae</taxon>
        <taxon>Gonapodya</taxon>
    </lineage>
</organism>
<dbReference type="InterPro" id="IPR023753">
    <property type="entry name" value="FAD/NAD-binding_dom"/>
</dbReference>
<evidence type="ECO:0000256" key="4">
    <source>
        <dbReference type="ARBA" id="ARBA00023002"/>
    </source>
</evidence>
<dbReference type="GO" id="GO:0050660">
    <property type="term" value="F:flavin adenine dinucleotide binding"/>
    <property type="evidence" value="ECO:0007669"/>
    <property type="project" value="TreeGrafter"/>
</dbReference>